<evidence type="ECO:0000313" key="2">
    <source>
        <dbReference type="Proteomes" id="UP001239111"/>
    </source>
</evidence>
<comment type="caution">
    <text evidence="1">The sequence shown here is derived from an EMBL/GenBank/DDBJ whole genome shotgun (WGS) entry which is preliminary data.</text>
</comment>
<name>A0ACC2N9U8_9HYME</name>
<gene>
    <name evidence="1" type="ORF">QAD02_009344</name>
</gene>
<dbReference type="Proteomes" id="UP001239111">
    <property type="component" value="Chromosome 4"/>
</dbReference>
<evidence type="ECO:0000313" key="1">
    <source>
        <dbReference type="EMBL" id="KAJ8667681.1"/>
    </source>
</evidence>
<sequence length="311" mass="34916">MEKYFIRDVTWVFMLITAVCAEPPRKKPHPNGIWSSLDLDQDSASDTSSGADYDYSLEYTDDLPVQEDSITSHCQITDMIEMVPASVCMEYCQGGRNVDGITAIGICINHICVCVSQDVNTAMAPDPATQEHNSNHRFNLRRFSSDVCEILLSKSNPPRKLPRLDGNFLTLDIESDEESDTDHYAYNYDLNYEDDLPDAPVAESVTTHCQIPNIIDMVPATQCMEYCQGGGNVNYGIPSIGVCIDYVCICINQAATAASIPQSTPTSALFYHIEDNVPVNPNRFNLRLTRRYSEDMCLFERLNVHRRRDSV</sequence>
<protein>
    <submittedName>
        <fullName evidence="1">Uncharacterized protein</fullName>
    </submittedName>
</protein>
<reference evidence="1" key="1">
    <citation type="submission" date="2023-04" db="EMBL/GenBank/DDBJ databases">
        <title>A chromosome-level genome assembly of the parasitoid wasp Eretmocerus hayati.</title>
        <authorList>
            <person name="Zhong Y."/>
            <person name="Liu S."/>
            <person name="Liu Y."/>
        </authorList>
    </citation>
    <scope>NUCLEOTIDE SEQUENCE</scope>
    <source>
        <strain evidence="1">ZJU_SS_LIU_2023</strain>
    </source>
</reference>
<dbReference type="EMBL" id="CM056744">
    <property type="protein sequence ID" value="KAJ8667681.1"/>
    <property type="molecule type" value="Genomic_DNA"/>
</dbReference>
<organism evidence="1 2">
    <name type="scientific">Eretmocerus hayati</name>
    <dbReference type="NCBI Taxonomy" id="131215"/>
    <lineage>
        <taxon>Eukaryota</taxon>
        <taxon>Metazoa</taxon>
        <taxon>Ecdysozoa</taxon>
        <taxon>Arthropoda</taxon>
        <taxon>Hexapoda</taxon>
        <taxon>Insecta</taxon>
        <taxon>Pterygota</taxon>
        <taxon>Neoptera</taxon>
        <taxon>Endopterygota</taxon>
        <taxon>Hymenoptera</taxon>
        <taxon>Apocrita</taxon>
        <taxon>Proctotrupomorpha</taxon>
        <taxon>Chalcidoidea</taxon>
        <taxon>Aphelinidae</taxon>
        <taxon>Aphelininae</taxon>
        <taxon>Eretmocerus</taxon>
    </lineage>
</organism>
<proteinExistence type="predicted"/>
<accession>A0ACC2N9U8</accession>
<keyword evidence="2" id="KW-1185">Reference proteome</keyword>